<protein>
    <recommendedName>
        <fullName evidence="15">Entry-fusion complex protein OPG086</fullName>
    </recommendedName>
</protein>
<dbReference type="GO" id="GO:0046718">
    <property type="term" value="P:symbiont entry into host cell"/>
    <property type="evidence" value="ECO:0007669"/>
    <property type="project" value="UniProtKB-KW"/>
</dbReference>
<comment type="similarity">
    <text evidence="14">Belongs to the orthopoxvirus OPG086 family.</text>
</comment>
<keyword evidence="12" id="KW-1160">Virus entry into host cell</keyword>
<evidence type="ECO:0000256" key="11">
    <source>
        <dbReference type="ARBA" id="ARBA00023136"/>
    </source>
</evidence>
<comment type="subcellular location">
    <subcellularLocation>
        <location evidence="1">Virion membrane</location>
        <topology evidence="1">Single-pass membrane protein</topology>
    </subcellularLocation>
</comment>
<keyword evidence="4" id="KW-1162">Viral penetration into host cytoplasm</keyword>
<sequence length="103" mass="12164">MTFFLILFLVLFLILCYFLNFKRTNKMDIGINPITKIPWTGNDHIFVSTLFQDKNTYVTGPMKLKYDPEKKSAVIDFKNTTYNYDINNFKDVRKLIPTLLLSK</sequence>
<evidence type="ECO:0000256" key="15">
    <source>
        <dbReference type="ARBA" id="ARBA00034891"/>
    </source>
</evidence>
<evidence type="ECO:0000256" key="2">
    <source>
        <dbReference type="ARBA" id="ARBA00022506"/>
    </source>
</evidence>
<dbReference type="GO" id="GO:0019064">
    <property type="term" value="P:fusion of virus membrane with host plasma membrane"/>
    <property type="evidence" value="ECO:0007669"/>
    <property type="project" value="UniProtKB-KW"/>
</dbReference>
<gene>
    <name evidence="16" type="primary">SWPV1-095</name>
</gene>
<keyword evidence="2" id="KW-1168">Fusion of virus membrane with host membrane</keyword>
<evidence type="ECO:0000256" key="3">
    <source>
        <dbReference type="ARBA" id="ARBA00022521"/>
    </source>
</evidence>
<evidence type="ECO:0000313" key="16">
    <source>
        <dbReference type="EMBL" id="ARF02697.1"/>
    </source>
</evidence>
<keyword evidence="3" id="KW-1169">Fusion of virus membrane with host cell membrane</keyword>
<dbReference type="Proteomes" id="UP000315116">
    <property type="component" value="Segment"/>
</dbReference>
<keyword evidence="5" id="KW-0812">Transmembrane</keyword>
<evidence type="ECO:0000313" key="17">
    <source>
        <dbReference type="Proteomes" id="UP000315116"/>
    </source>
</evidence>
<evidence type="ECO:0000256" key="1">
    <source>
        <dbReference type="ARBA" id="ARBA00004381"/>
    </source>
</evidence>
<evidence type="ECO:0000256" key="14">
    <source>
        <dbReference type="ARBA" id="ARBA00034771"/>
    </source>
</evidence>
<evidence type="ECO:0000256" key="12">
    <source>
        <dbReference type="ARBA" id="ARBA00023296"/>
    </source>
</evidence>
<comment type="function">
    <text evidence="13">Component of the entry fusion complex (EFC), which consists of 11 proteins. During cell infection, this complex mediates entry of the virion core into the host cytoplasm by a two-step mechanism consisting of lipid mixing of the viral and cellular membranes and subsequent pore formation.</text>
</comment>
<dbReference type="InterPro" id="IPR010367">
    <property type="entry name" value="Poxvirus_G3"/>
</dbReference>
<keyword evidence="7" id="KW-0261">Viral envelope protein</keyword>
<evidence type="ECO:0000256" key="10">
    <source>
        <dbReference type="ARBA" id="ARBA00022989"/>
    </source>
</evidence>
<keyword evidence="10" id="KW-1133">Transmembrane helix</keyword>
<organism evidence="16 17">
    <name type="scientific">Shearwaterpox virus</name>
    <dbReference type="NCBI Taxonomy" id="1974596"/>
    <lineage>
        <taxon>Viruses</taxon>
        <taxon>Varidnaviria</taxon>
        <taxon>Bamfordvirae</taxon>
        <taxon>Nucleocytoviricota</taxon>
        <taxon>Pokkesviricetes</taxon>
        <taxon>Chitovirales</taxon>
        <taxon>Poxviridae</taxon>
        <taxon>Chordopoxvirinae</taxon>
        <taxon>Avipoxvirus</taxon>
        <taxon>Avipoxvirus canarypox</taxon>
        <taxon>Canarypox virus</taxon>
    </lineage>
</organism>
<evidence type="ECO:0000256" key="7">
    <source>
        <dbReference type="ARBA" id="ARBA00022879"/>
    </source>
</evidence>
<accession>A0A1V0S7U9</accession>
<proteinExistence type="inferred from homology"/>
<evidence type="ECO:0000256" key="13">
    <source>
        <dbReference type="ARBA" id="ARBA00034668"/>
    </source>
</evidence>
<evidence type="ECO:0000256" key="4">
    <source>
        <dbReference type="ARBA" id="ARBA00022595"/>
    </source>
</evidence>
<dbReference type="GO" id="GO:0019031">
    <property type="term" value="C:viral envelope"/>
    <property type="evidence" value="ECO:0007669"/>
    <property type="project" value="UniProtKB-KW"/>
</dbReference>
<dbReference type="GO" id="GO:0055036">
    <property type="term" value="C:virion membrane"/>
    <property type="evidence" value="ECO:0007669"/>
    <property type="project" value="UniProtKB-SubCell"/>
</dbReference>
<evidence type="ECO:0000256" key="5">
    <source>
        <dbReference type="ARBA" id="ARBA00022692"/>
    </source>
</evidence>
<evidence type="ECO:0000256" key="9">
    <source>
        <dbReference type="ARBA" id="ARBA00022968"/>
    </source>
</evidence>
<evidence type="ECO:0000256" key="6">
    <source>
        <dbReference type="ARBA" id="ARBA00022844"/>
    </source>
</evidence>
<dbReference type="Pfam" id="PF06129">
    <property type="entry name" value="Chordopox_G3"/>
    <property type="match status" value="1"/>
</dbReference>
<dbReference type="EMBL" id="KX857216">
    <property type="protein sequence ID" value="ARF02697.1"/>
    <property type="molecule type" value="Genomic_DNA"/>
</dbReference>
<evidence type="ECO:0000256" key="8">
    <source>
        <dbReference type="ARBA" id="ARBA00022921"/>
    </source>
</evidence>
<name>A0A1V0S7U9_CNPV</name>
<reference evidence="16 17" key="1">
    <citation type="journal article" date="2017" name="BMC Genomics">
        <title>Genomic characterization of two novel pathogenic avipoxviruses isolated from pacific shearwaters (Ardenna spp.).</title>
        <authorList>
            <person name="Sarker S."/>
            <person name="Das S."/>
            <person name="Lavers J.L."/>
            <person name="Hutton I."/>
            <person name="Helbig K."/>
            <person name="Imbery J."/>
            <person name="Upton C."/>
            <person name="Raidal S.R."/>
        </authorList>
    </citation>
    <scope>NUCLEOTIDE SEQUENCE [LARGE SCALE GENOMIC DNA]</scope>
    <source>
        <strain evidence="16 17">SWPV-1</strain>
    </source>
</reference>
<keyword evidence="11" id="KW-0472">Membrane</keyword>
<keyword evidence="9" id="KW-0735">Signal-anchor</keyword>
<keyword evidence="8" id="KW-0426">Late protein</keyword>
<keyword evidence="6" id="KW-0946">Virion</keyword>